<comment type="caution">
    <text evidence="13">The sequence shown here is derived from an EMBL/GenBank/DDBJ whole genome shotgun (WGS) entry which is preliminary data.</text>
</comment>
<keyword evidence="2 10" id="KW-0963">Cytoplasm</keyword>
<evidence type="ECO:0000256" key="2">
    <source>
        <dbReference type="ARBA" id="ARBA00022490"/>
    </source>
</evidence>
<dbReference type="InterPro" id="IPR013751">
    <property type="entry name" value="ACP_syn_III_N"/>
</dbReference>
<keyword evidence="9 10" id="KW-0012">Acyltransferase</keyword>
<feature type="region of interest" description="ACP-binding" evidence="10">
    <location>
        <begin position="252"/>
        <end position="256"/>
    </location>
</feature>
<protein>
    <recommendedName>
        <fullName evidence="10">Beta-ketoacyl-[acyl-carrier-protein] synthase III</fullName>
        <shortName evidence="10">Beta-ketoacyl-ACP synthase III</shortName>
        <shortName evidence="10">KAS III</shortName>
        <ecNumber evidence="10">2.3.1.180</ecNumber>
    </recommendedName>
    <alternativeName>
        <fullName evidence="10">3-oxoacyl-[acyl-carrier-protein] synthase 3</fullName>
    </alternativeName>
    <alternativeName>
        <fullName evidence="10">3-oxoacyl-[acyl-carrier-protein] synthase III</fullName>
    </alternativeName>
</protein>
<feature type="active site" evidence="10">
    <location>
        <position position="251"/>
    </location>
</feature>
<dbReference type="Pfam" id="PF08541">
    <property type="entry name" value="ACP_syn_III_C"/>
    <property type="match status" value="1"/>
</dbReference>
<keyword evidence="4 10" id="KW-0808">Transferase</keyword>
<evidence type="ECO:0000259" key="11">
    <source>
        <dbReference type="Pfam" id="PF08541"/>
    </source>
</evidence>
<dbReference type="Pfam" id="PF08545">
    <property type="entry name" value="ACP_syn_III"/>
    <property type="match status" value="1"/>
</dbReference>
<accession>A0A7V8VB15</accession>
<dbReference type="GO" id="GO:0006633">
    <property type="term" value="P:fatty acid biosynthetic process"/>
    <property type="evidence" value="ECO:0007669"/>
    <property type="project" value="UniProtKB-UniRule"/>
</dbReference>
<name>A0A7V8VB15_9BACT</name>
<evidence type="ECO:0000256" key="8">
    <source>
        <dbReference type="ARBA" id="ARBA00023268"/>
    </source>
</evidence>
<dbReference type="InterPro" id="IPR016039">
    <property type="entry name" value="Thiolase-like"/>
</dbReference>
<dbReference type="SUPFAM" id="SSF53901">
    <property type="entry name" value="Thiolase-like"/>
    <property type="match status" value="1"/>
</dbReference>
<evidence type="ECO:0000259" key="12">
    <source>
        <dbReference type="Pfam" id="PF08545"/>
    </source>
</evidence>
<dbReference type="InterPro" id="IPR013747">
    <property type="entry name" value="ACP_syn_III_C"/>
</dbReference>
<evidence type="ECO:0000256" key="3">
    <source>
        <dbReference type="ARBA" id="ARBA00022516"/>
    </source>
</evidence>
<comment type="catalytic activity">
    <reaction evidence="10">
        <text>malonyl-[ACP] + acetyl-CoA + H(+) = 3-oxobutanoyl-[ACP] + CO2 + CoA</text>
        <dbReference type="Rhea" id="RHEA:12080"/>
        <dbReference type="Rhea" id="RHEA-COMP:9623"/>
        <dbReference type="Rhea" id="RHEA-COMP:9625"/>
        <dbReference type="ChEBI" id="CHEBI:15378"/>
        <dbReference type="ChEBI" id="CHEBI:16526"/>
        <dbReference type="ChEBI" id="CHEBI:57287"/>
        <dbReference type="ChEBI" id="CHEBI:57288"/>
        <dbReference type="ChEBI" id="CHEBI:78449"/>
        <dbReference type="ChEBI" id="CHEBI:78450"/>
        <dbReference type="EC" id="2.3.1.180"/>
    </reaction>
</comment>
<dbReference type="InterPro" id="IPR004655">
    <property type="entry name" value="FabH"/>
</dbReference>
<dbReference type="HAMAP" id="MF_01815">
    <property type="entry name" value="FabH"/>
    <property type="match status" value="1"/>
</dbReference>
<dbReference type="UniPathway" id="UPA00094"/>
<dbReference type="EMBL" id="JACEFB010000001">
    <property type="protein sequence ID" value="MBA2224749.1"/>
    <property type="molecule type" value="Genomic_DNA"/>
</dbReference>
<dbReference type="EC" id="2.3.1.180" evidence="10"/>
<evidence type="ECO:0000256" key="9">
    <source>
        <dbReference type="ARBA" id="ARBA00023315"/>
    </source>
</evidence>
<keyword evidence="3 10" id="KW-0444">Lipid biosynthesis</keyword>
<keyword evidence="14" id="KW-1185">Reference proteome</keyword>
<dbReference type="PANTHER" id="PTHR34069:SF2">
    <property type="entry name" value="BETA-KETOACYL-[ACYL-CARRIER-PROTEIN] SYNTHASE III"/>
    <property type="match status" value="1"/>
</dbReference>
<evidence type="ECO:0000313" key="14">
    <source>
        <dbReference type="Proteomes" id="UP000542342"/>
    </source>
</evidence>
<feature type="active site" evidence="10">
    <location>
        <position position="281"/>
    </location>
</feature>
<dbReference type="GO" id="GO:0004315">
    <property type="term" value="F:3-oxoacyl-[acyl-carrier-protein] synthase activity"/>
    <property type="evidence" value="ECO:0007669"/>
    <property type="project" value="InterPro"/>
</dbReference>
<proteinExistence type="inferred from homology"/>
<gene>
    <name evidence="10" type="primary">fabH</name>
    <name evidence="13" type="ORF">H0921_01075</name>
</gene>
<dbReference type="NCBIfam" id="NF006829">
    <property type="entry name" value="PRK09352.1"/>
    <property type="match status" value="1"/>
</dbReference>
<sequence>MGVKIVGAGKYVPDQVIDNHHLHARLGFDSDWIVKRTGILERRHAAPHQATSDLCVEAAQDLFAKTGLSAKDCDLLVLGTFTPDMSFPSTACIVQDRLGLVGPAIEVEAACAGFMYALITAAAYVKAGLSERALVIGGDTNSRILNPDDIKTYPLFGDGAGAVFVEPGSPEQGFLAYSLGSDGHGGPLLMRECCGSRRPPTPQDLAEGRHYMFMDGRAVFRWAVSILCDTIQDVLKAAQLQTSDIDLYIAHQANIRIINAAIDVLHIPRSKVFNNLEKYGNTSAGSIPIALEEALAEGRIREGSLVVLSGFGAGLTWGTAVVRW</sequence>
<evidence type="ECO:0000256" key="6">
    <source>
        <dbReference type="ARBA" id="ARBA00023098"/>
    </source>
</evidence>
<comment type="function">
    <text evidence="10">Catalyzes the condensation reaction of fatty acid synthesis by the addition to an acyl acceptor of two carbons from malonyl-ACP. Catalyzes the first condensation reaction which initiates fatty acid synthesis and may therefore play a role in governing the total rate of fatty acid production. Possesses both acetoacetyl-ACP synthase and acetyl transacylase activities. Its substrate specificity determines the biosynthesis of branched-chain and/or straight-chain of fatty acids.</text>
</comment>
<keyword evidence="7 10" id="KW-0275">Fatty acid biosynthesis</keyword>
<evidence type="ECO:0000256" key="1">
    <source>
        <dbReference type="ARBA" id="ARBA00008642"/>
    </source>
</evidence>
<feature type="domain" description="Beta-ketoacyl-[acyl-carrier-protein] synthase III C-terminal" evidence="11">
    <location>
        <begin position="235"/>
        <end position="324"/>
    </location>
</feature>
<dbReference type="CDD" id="cd00830">
    <property type="entry name" value="KAS_III"/>
    <property type="match status" value="1"/>
</dbReference>
<comment type="domain">
    <text evidence="10">The last Arg residue of the ACP-binding site is essential for the weak association between ACP/AcpP and FabH.</text>
</comment>
<feature type="active site" evidence="10">
    <location>
        <position position="111"/>
    </location>
</feature>
<dbReference type="AlphaFoldDB" id="A0A7V8VB15"/>
<evidence type="ECO:0000256" key="7">
    <source>
        <dbReference type="ARBA" id="ARBA00023160"/>
    </source>
</evidence>
<dbReference type="Gene3D" id="3.40.47.10">
    <property type="match status" value="1"/>
</dbReference>
<comment type="subcellular location">
    <subcellularLocation>
        <location evidence="10">Cytoplasm</location>
    </subcellularLocation>
</comment>
<evidence type="ECO:0000256" key="10">
    <source>
        <dbReference type="HAMAP-Rule" id="MF_01815"/>
    </source>
</evidence>
<comment type="pathway">
    <text evidence="10">Lipid metabolism; fatty acid biosynthesis.</text>
</comment>
<organism evidence="13 14">
    <name type="scientific">Thermogemmata fonticola</name>
    <dbReference type="NCBI Taxonomy" id="2755323"/>
    <lineage>
        <taxon>Bacteria</taxon>
        <taxon>Pseudomonadati</taxon>
        <taxon>Planctomycetota</taxon>
        <taxon>Planctomycetia</taxon>
        <taxon>Gemmatales</taxon>
        <taxon>Gemmataceae</taxon>
        <taxon>Thermogemmata</taxon>
    </lineage>
</organism>
<dbReference type="NCBIfam" id="TIGR00747">
    <property type="entry name" value="fabH"/>
    <property type="match status" value="1"/>
</dbReference>
<keyword evidence="6 10" id="KW-0443">Lipid metabolism</keyword>
<comment type="subunit">
    <text evidence="10">Homodimer.</text>
</comment>
<evidence type="ECO:0000256" key="4">
    <source>
        <dbReference type="ARBA" id="ARBA00022679"/>
    </source>
</evidence>
<evidence type="ECO:0000256" key="5">
    <source>
        <dbReference type="ARBA" id="ARBA00022832"/>
    </source>
</evidence>
<dbReference type="GO" id="GO:0005737">
    <property type="term" value="C:cytoplasm"/>
    <property type="evidence" value="ECO:0007669"/>
    <property type="project" value="UniProtKB-SubCell"/>
</dbReference>
<comment type="similarity">
    <text evidence="1 10">Belongs to the thiolase-like superfamily. FabH family.</text>
</comment>
<evidence type="ECO:0000313" key="13">
    <source>
        <dbReference type="EMBL" id="MBA2224749.1"/>
    </source>
</evidence>
<dbReference type="GO" id="GO:0044550">
    <property type="term" value="P:secondary metabolite biosynthetic process"/>
    <property type="evidence" value="ECO:0007669"/>
    <property type="project" value="TreeGrafter"/>
</dbReference>
<dbReference type="GO" id="GO:0033818">
    <property type="term" value="F:beta-ketoacyl-acyl-carrier-protein synthase III activity"/>
    <property type="evidence" value="ECO:0007669"/>
    <property type="project" value="UniProtKB-UniRule"/>
</dbReference>
<reference evidence="13 14" key="1">
    <citation type="submission" date="2020-07" db="EMBL/GenBank/DDBJ databases">
        <title>Thermogemmata thermophila gen. nov., sp. nov., a novel moderate thermophilic planctomycete from a Kamchatka hot spring.</title>
        <authorList>
            <person name="Elcheninov A.G."/>
            <person name="Podosokorskaya O.A."/>
            <person name="Kovaleva O.L."/>
            <person name="Novikov A."/>
            <person name="Bonch-Osmolovskaya E.A."/>
            <person name="Toshchakov S.V."/>
            <person name="Kublanov I.V."/>
        </authorList>
    </citation>
    <scope>NUCLEOTIDE SEQUENCE [LARGE SCALE GENOMIC DNA]</scope>
    <source>
        <strain evidence="13 14">2918</strain>
    </source>
</reference>
<dbReference type="Proteomes" id="UP000542342">
    <property type="component" value="Unassembled WGS sequence"/>
</dbReference>
<keyword evidence="5 10" id="KW-0276">Fatty acid metabolism</keyword>
<feature type="domain" description="Beta-ketoacyl-[acyl-carrier-protein] synthase III N-terminal" evidence="12">
    <location>
        <begin position="106"/>
        <end position="183"/>
    </location>
</feature>
<keyword evidence="8 10" id="KW-0511">Multifunctional enzyme</keyword>
<dbReference type="PANTHER" id="PTHR34069">
    <property type="entry name" value="3-OXOACYL-[ACYL-CARRIER-PROTEIN] SYNTHASE 3"/>
    <property type="match status" value="1"/>
</dbReference>